<dbReference type="CDD" id="cd00311">
    <property type="entry name" value="TIM"/>
    <property type="match status" value="1"/>
</dbReference>
<feature type="binding site" evidence="8">
    <location>
        <begin position="230"/>
        <end position="231"/>
    </location>
    <ligand>
        <name>substrate</name>
    </ligand>
</feature>
<gene>
    <name evidence="8" type="primary">tpiA</name>
    <name evidence="10" type="ORF">GPA21_15760</name>
</gene>
<evidence type="ECO:0000256" key="7">
    <source>
        <dbReference type="ARBA" id="ARBA00023235"/>
    </source>
</evidence>
<dbReference type="GO" id="GO:0005829">
    <property type="term" value="C:cytosol"/>
    <property type="evidence" value="ECO:0007669"/>
    <property type="project" value="TreeGrafter"/>
</dbReference>
<dbReference type="GO" id="GO:0006094">
    <property type="term" value="P:gluconeogenesis"/>
    <property type="evidence" value="ECO:0007669"/>
    <property type="project" value="UniProtKB-UniRule"/>
</dbReference>
<comment type="similarity">
    <text evidence="3 8 9">Belongs to the triosephosphate isomerase family.</text>
</comment>
<sequence length="250" mass="25961">MKSSLVIGNWKSNGSLSGNRVLLDAVASGVPAGVRCAVCVPYPYLAQVGEILEDSAIAFGSQDVSEYGYGAYTGEVNAEMLAEFGCRFVIVGHSERRSLFDESDETVARKAGAVLDANMVPVVCVGETLAQRDAGEVHSVLQQQLDALDTVRGASRLAGLVVAYEPVWAIGTGRTPTPEQVQDALGFVRAWFAARIDDADAVDVLYGGSVKAGNAAELFALPDSDGGLIGGASLVADEFVAICAAAVSKS</sequence>
<comment type="function">
    <text evidence="8">Involved in the gluconeogenesis. Catalyzes stereospecifically the conversion of dihydroxyacetone phosphate (DHAP) to D-glyceraldehyde-3-phosphate (G3P).</text>
</comment>
<feature type="binding site" evidence="8">
    <location>
        <position position="209"/>
    </location>
    <ligand>
        <name>substrate</name>
    </ligand>
</feature>
<dbReference type="InterPro" id="IPR035990">
    <property type="entry name" value="TIM_sf"/>
</dbReference>
<evidence type="ECO:0000256" key="2">
    <source>
        <dbReference type="ARBA" id="ARBA00004939"/>
    </source>
</evidence>
<feature type="binding site" evidence="8">
    <location>
        <position position="171"/>
    </location>
    <ligand>
        <name>substrate</name>
    </ligand>
</feature>
<protein>
    <recommendedName>
        <fullName evidence="8 9">Triosephosphate isomerase</fullName>
        <shortName evidence="8">TIM</shortName>
        <shortName evidence="8">TPI</shortName>
        <ecNumber evidence="8 9">5.3.1.1</ecNumber>
    </recommendedName>
    <alternativeName>
        <fullName evidence="8">Triose-phosphate isomerase</fullName>
    </alternativeName>
</protein>
<dbReference type="RefSeq" id="WP_168989085.1">
    <property type="nucleotide sequence ID" value="NZ_CAWPHM010000020.1"/>
</dbReference>
<dbReference type="InterPro" id="IPR020861">
    <property type="entry name" value="Triosephosphate_isomerase_AS"/>
</dbReference>
<evidence type="ECO:0000313" key="11">
    <source>
        <dbReference type="Proteomes" id="UP000599523"/>
    </source>
</evidence>
<comment type="pathway">
    <text evidence="8 9">Carbohydrate biosynthesis; gluconeogenesis.</text>
</comment>
<dbReference type="Gene3D" id="3.20.20.70">
    <property type="entry name" value="Aldolase class I"/>
    <property type="match status" value="1"/>
</dbReference>
<dbReference type="GO" id="GO:0006096">
    <property type="term" value="P:glycolytic process"/>
    <property type="evidence" value="ECO:0007669"/>
    <property type="project" value="UniProtKB-UniRule"/>
</dbReference>
<evidence type="ECO:0000256" key="8">
    <source>
        <dbReference type="HAMAP-Rule" id="MF_00147"/>
    </source>
</evidence>
<organism evidence="10 11">
    <name type="scientific">Azoarcus taiwanensis</name>
    <dbReference type="NCBI Taxonomy" id="666964"/>
    <lineage>
        <taxon>Bacteria</taxon>
        <taxon>Pseudomonadati</taxon>
        <taxon>Pseudomonadota</taxon>
        <taxon>Betaproteobacteria</taxon>
        <taxon>Rhodocyclales</taxon>
        <taxon>Zoogloeaceae</taxon>
        <taxon>Azoarcus</taxon>
    </lineage>
</organism>
<dbReference type="FunFam" id="3.20.20.70:FF:000016">
    <property type="entry name" value="Triosephosphate isomerase"/>
    <property type="match status" value="1"/>
</dbReference>
<keyword evidence="6 8" id="KW-0324">Glycolysis</keyword>
<dbReference type="EC" id="5.3.1.1" evidence="8 9"/>
<evidence type="ECO:0000313" key="10">
    <source>
        <dbReference type="EMBL" id="NMG04414.1"/>
    </source>
</evidence>
<accession>A0A972F8Y9</accession>
<dbReference type="HAMAP" id="MF_00147_B">
    <property type="entry name" value="TIM_B"/>
    <property type="match status" value="1"/>
</dbReference>
<comment type="catalytic activity">
    <reaction evidence="8 9">
        <text>D-glyceraldehyde 3-phosphate = dihydroxyacetone phosphate</text>
        <dbReference type="Rhea" id="RHEA:18585"/>
        <dbReference type="ChEBI" id="CHEBI:57642"/>
        <dbReference type="ChEBI" id="CHEBI:59776"/>
        <dbReference type="EC" id="5.3.1.1"/>
    </reaction>
</comment>
<evidence type="ECO:0000256" key="3">
    <source>
        <dbReference type="ARBA" id="ARBA00007422"/>
    </source>
</evidence>
<dbReference type="PANTHER" id="PTHR21139">
    <property type="entry name" value="TRIOSEPHOSPHATE ISOMERASE"/>
    <property type="match status" value="1"/>
</dbReference>
<comment type="pathway">
    <text evidence="2">Carbohydrate metabolism; erythritol degradation.</text>
</comment>
<evidence type="ECO:0000256" key="5">
    <source>
        <dbReference type="ARBA" id="ARBA00022490"/>
    </source>
</evidence>
<feature type="active site" description="Proton acceptor" evidence="8">
    <location>
        <position position="165"/>
    </location>
</feature>
<evidence type="ECO:0000256" key="6">
    <source>
        <dbReference type="ARBA" id="ARBA00023152"/>
    </source>
</evidence>
<name>A0A972F8Y9_9RHOO</name>
<dbReference type="EMBL" id="WTVM01000118">
    <property type="protein sequence ID" value="NMG04414.1"/>
    <property type="molecule type" value="Genomic_DNA"/>
</dbReference>
<dbReference type="PROSITE" id="PS00171">
    <property type="entry name" value="TIM_1"/>
    <property type="match status" value="1"/>
</dbReference>
<dbReference type="PROSITE" id="PS51440">
    <property type="entry name" value="TIM_2"/>
    <property type="match status" value="1"/>
</dbReference>
<dbReference type="InterPro" id="IPR022896">
    <property type="entry name" value="TrioseP_Isoase_bac/euk"/>
</dbReference>
<dbReference type="AlphaFoldDB" id="A0A972F8Y9"/>
<dbReference type="Proteomes" id="UP000599523">
    <property type="component" value="Unassembled WGS sequence"/>
</dbReference>
<comment type="subunit">
    <text evidence="8 9">Homodimer.</text>
</comment>
<dbReference type="GO" id="GO:0004807">
    <property type="term" value="F:triose-phosphate isomerase activity"/>
    <property type="evidence" value="ECO:0007669"/>
    <property type="project" value="UniProtKB-UniRule"/>
</dbReference>
<dbReference type="SUPFAM" id="SSF51351">
    <property type="entry name" value="Triosephosphate isomerase (TIM)"/>
    <property type="match status" value="1"/>
</dbReference>
<dbReference type="GO" id="GO:0019563">
    <property type="term" value="P:glycerol catabolic process"/>
    <property type="evidence" value="ECO:0007669"/>
    <property type="project" value="TreeGrafter"/>
</dbReference>
<dbReference type="Pfam" id="PF00121">
    <property type="entry name" value="TIM"/>
    <property type="match status" value="1"/>
</dbReference>
<dbReference type="InterPro" id="IPR013785">
    <property type="entry name" value="Aldolase_TIM"/>
</dbReference>
<proteinExistence type="inferred from homology"/>
<keyword evidence="5 8" id="KW-0963">Cytoplasm</keyword>
<keyword evidence="7 8" id="KW-0413">Isomerase</keyword>
<dbReference type="GO" id="GO:0046166">
    <property type="term" value="P:glyceraldehyde-3-phosphate biosynthetic process"/>
    <property type="evidence" value="ECO:0007669"/>
    <property type="project" value="TreeGrafter"/>
</dbReference>
<comment type="caution">
    <text evidence="10">The sequence shown here is derived from an EMBL/GenBank/DDBJ whole genome shotgun (WGS) entry which is preliminary data.</text>
</comment>
<evidence type="ECO:0000256" key="1">
    <source>
        <dbReference type="ARBA" id="ARBA00004680"/>
    </source>
</evidence>
<feature type="active site" description="Electrophile" evidence="8">
    <location>
        <position position="93"/>
    </location>
</feature>
<dbReference type="PANTHER" id="PTHR21139:SF42">
    <property type="entry name" value="TRIOSEPHOSPHATE ISOMERASE"/>
    <property type="match status" value="1"/>
</dbReference>
<comment type="subcellular location">
    <subcellularLocation>
        <location evidence="8 9">Cytoplasm</location>
    </subcellularLocation>
</comment>
<evidence type="ECO:0000256" key="9">
    <source>
        <dbReference type="RuleBase" id="RU363013"/>
    </source>
</evidence>
<comment type="pathway">
    <text evidence="1 8 9">Carbohydrate degradation; glycolysis; D-glyceraldehyde 3-phosphate from glycerone phosphate: step 1/1.</text>
</comment>
<dbReference type="NCBIfam" id="TIGR00419">
    <property type="entry name" value="tim"/>
    <property type="match status" value="1"/>
</dbReference>
<reference evidence="10" key="1">
    <citation type="submission" date="2019-12" db="EMBL/GenBank/DDBJ databases">
        <title>Comparative genomics gives insights into the taxonomy of the Azoarcus-Aromatoleum group and reveals separate origins of nif in the plant-associated Azoarcus and non-plant-associated Aromatoleum sub-groups.</title>
        <authorList>
            <person name="Lafos M."/>
            <person name="Maluk M."/>
            <person name="Batista M."/>
            <person name="Junghare M."/>
            <person name="Carmona M."/>
            <person name="Faoro H."/>
            <person name="Cruz L.M."/>
            <person name="Battistoni F."/>
            <person name="De Souza E."/>
            <person name="Pedrosa F."/>
            <person name="Chen W.-M."/>
            <person name="Poole P.S."/>
            <person name="Dixon R.A."/>
            <person name="James E.K."/>
        </authorList>
    </citation>
    <scope>NUCLEOTIDE SEQUENCE</scope>
    <source>
        <strain evidence="10">NSC3</strain>
    </source>
</reference>
<keyword evidence="4 8" id="KW-0312">Gluconeogenesis</keyword>
<dbReference type="InterPro" id="IPR000652">
    <property type="entry name" value="Triosephosphate_isomerase"/>
</dbReference>
<evidence type="ECO:0000256" key="4">
    <source>
        <dbReference type="ARBA" id="ARBA00022432"/>
    </source>
</evidence>
<keyword evidence="11" id="KW-1185">Reference proteome</keyword>
<feature type="binding site" evidence="8">
    <location>
        <begin position="9"/>
        <end position="11"/>
    </location>
    <ligand>
        <name>substrate</name>
    </ligand>
</feature>